<feature type="transmembrane region" description="Helical" evidence="8">
    <location>
        <begin position="63"/>
        <end position="93"/>
    </location>
</feature>
<proteinExistence type="inferred from homology"/>
<evidence type="ECO:0000256" key="3">
    <source>
        <dbReference type="ARBA" id="ARBA00022475"/>
    </source>
</evidence>
<dbReference type="PROSITE" id="PS50928">
    <property type="entry name" value="ABC_TM1"/>
    <property type="match status" value="1"/>
</dbReference>
<dbReference type="RefSeq" id="WP_184811846.1">
    <property type="nucleotide sequence ID" value="NZ_JACHJQ010000004.1"/>
</dbReference>
<dbReference type="AlphaFoldDB" id="A0A7W7Q6F6"/>
<keyword evidence="6 8" id="KW-1133">Transmembrane helix</keyword>
<feature type="domain" description="ABC transmembrane type-1" evidence="10">
    <location>
        <begin position="119"/>
        <end position="310"/>
    </location>
</feature>
<dbReference type="InterPro" id="IPR035906">
    <property type="entry name" value="MetI-like_sf"/>
</dbReference>
<keyword evidence="12" id="KW-1185">Reference proteome</keyword>
<organism evidence="11 12">
    <name type="scientific">Actinophytocola algeriensis</name>
    <dbReference type="NCBI Taxonomy" id="1768010"/>
    <lineage>
        <taxon>Bacteria</taxon>
        <taxon>Bacillati</taxon>
        <taxon>Actinomycetota</taxon>
        <taxon>Actinomycetes</taxon>
        <taxon>Pseudonocardiales</taxon>
        <taxon>Pseudonocardiaceae</taxon>
    </lineage>
</organism>
<dbReference type="PANTHER" id="PTHR43357">
    <property type="entry name" value="INNER MEMBRANE ABC TRANSPORTER PERMEASE PROTEIN YDCV"/>
    <property type="match status" value="1"/>
</dbReference>
<evidence type="ECO:0000256" key="5">
    <source>
        <dbReference type="ARBA" id="ARBA00022692"/>
    </source>
</evidence>
<dbReference type="Gene3D" id="1.10.3720.10">
    <property type="entry name" value="MetI-like"/>
    <property type="match status" value="1"/>
</dbReference>
<evidence type="ECO:0000256" key="6">
    <source>
        <dbReference type="ARBA" id="ARBA00022989"/>
    </source>
</evidence>
<evidence type="ECO:0000256" key="4">
    <source>
        <dbReference type="ARBA" id="ARBA00022519"/>
    </source>
</evidence>
<feature type="transmembrane region" description="Helical" evidence="8">
    <location>
        <begin position="113"/>
        <end position="145"/>
    </location>
</feature>
<dbReference type="GO" id="GO:0055085">
    <property type="term" value="P:transmembrane transport"/>
    <property type="evidence" value="ECO:0007669"/>
    <property type="project" value="InterPro"/>
</dbReference>
<comment type="caution">
    <text evidence="11">The sequence shown here is derived from an EMBL/GenBank/DDBJ whole genome shotgun (WGS) entry which is preliminary data.</text>
</comment>
<dbReference type="Proteomes" id="UP000520767">
    <property type="component" value="Unassembled WGS sequence"/>
</dbReference>
<dbReference type="InterPro" id="IPR000515">
    <property type="entry name" value="MetI-like"/>
</dbReference>
<feature type="transmembrane region" description="Helical" evidence="8">
    <location>
        <begin position="296"/>
        <end position="314"/>
    </location>
</feature>
<accession>A0A7W7Q6F6</accession>
<evidence type="ECO:0000313" key="11">
    <source>
        <dbReference type="EMBL" id="MBB4907688.1"/>
    </source>
</evidence>
<protein>
    <submittedName>
        <fullName evidence="11">Putative spermidine/putrescine transport system permease protein</fullName>
    </submittedName>
</protein>
<keyword evidence="3" id="KW-1003">Cell membrane</keyword>
<gene>
    <name evidence="11" type="ORF">FHR82_003930</name>
</gene>
<evidence type="ECO:0000313" key="12">
    <source>
        <dbReference type="Proteomes" id="UP000520767"/>
    </source>
</evidence>
<keyword evidence="7 8" id="KW-0472">Membrane</keyword>
<feature type="transmembrane region" description="Helical" evidence="8">
    <location>
        <begin position="191"/>
        <end position="210"/>
    </location>
</feature>
<dbReference type="GO" id="GO:0005886">
    <property type="term" value="C:plasma membrane"/>
    <property type="evidence" value="ECO:0007669"/>
    <property type="project" value="UniProtKB-SubCell"/>
</dbReference>
<feature type="compositionally biased region" description="Basic residues" evidence="9">
    <location>
        <begin position="1"/>
        <end position="10"/>
    </location>
</feature>
<evidence type="ECO:0000256" key="1">
    <source>
        <dbReference type="ARBA" id="ARBA00004429"/>
    </source>
</evidence>
<feature type="region of interest" description="Disordered" evidence="9">
    <location>
        <begin position="1"/>
        <end position="50"/>
    </location>
</feature>
<evidence type="ECO:0000259" key="10">
    <source>
        <dbReference type="PROSITE" id="PS50928"/>
    </source>
</evidence>
<dbReference type="SUPFAM" id="SSF161098">
    <property type="entry name" value="MetI-like"/>
    <property type="match status" value="1"/>
</dbReference>
<keyword evidence="5 8" id="KW-0812">Transmembrane</keyword>
<evidence type="ECO:0000256" key="9">
    <source>
        <dbReference type="SAM" id="MobiDB-lite"/>
    </source>
</evidence>
<evidence type="ECO:0000256" key="2">
    <source>
        <dbReference type="ARBA" id="ARBA00022448"/>
    </source>
</evidence>
<evidence type="ECO:0000256" key="8">
    <source>
        <dbReference type="RuleBase" id="RU363032"/>
    </source>
</evidence>
<dbReference type="Pfam" id="PF00528">
    <property type="entry name" value="BPD_transp_1"/>
    <property type="match status" value="1"/>
</dbReference>
<sequence length="325" mass="35038">MRLGGRRRKSSGVSTAQLPAGRTAERPEYDPVRGPSGRTPSENLDPPIPAKDFRRRPLTVGGWLVWGAVAFFLVNLVGLVASVVVNSFAVTWFDTWWPSGLTAQYYSMAWQEMALLDVLVVTLQVSAAVVVLSVLIGVPTAYALARRTFFGKRLITVLFLLPILLPPMTYGIPLATVLYKFDLAGSMTGVIIANLVPSVPFVVLTMTPFIEQIDPKIEAAARMCGANTAAVFGRVLAPLLVPGILAASILVLVRTVGMFELTFLTAGPGSQTLVVSLYEAMFSAGIRAQQAVDAMAVIYTGSMLVLLVIALRFVNPTQLVTRLKE</sequence>
<comment type="similarity">
    <text evidence="8">Belongs to the binding-protein-dependent transport system permease family.</text>
</comment>
<comment type="subcellular location">
    <subcellularLocation>
        <location evidence="1">Cell inner membrane</location>
        <topology evidence="1">Multi-pass membrane protein</topology>
    </subcellularLocation>
    <subcellularLocation>
        <location evidence="8">Cell membrane</location>
        <topology evidence="8">Multi-pass membrane protein</topology>
    </subcellularLocation>
</comment>
<evidence type="ECO:0000256" key="7">
    <source>
        <dbReference type="ARBA" id="ARBA00023136"/>
    </source>
</evidence>
<name>A0A7W7Q6F6_9PSEU</name>
<reference evidence="11 12" key="1">
    <citation type="submission" date="2020-08" db="EMBL/GenBank/DDBJ databases">
        <title>Genomic Encyclopedia of Type Strains, Phase III (KMG-III): the genomes of soil and plant-associated and newly described type strains.</title>
        <authorList>
            <person name="Whitman W."/>
        </authorList>
    </citation>
    <scope>NUCLEOTIDE SEQUENCE [LARGE SCALE GENOMIC DNA]</scope>
    <source>
        <strain evidence="11 12">CECT 8960</strain>
    </source>
</reference>
<dbReference type="PANTHER" id="PTHR43357:SF4">
    <property type="entry name" value="INNER MEMBRANE ABC TRANSPORTER PERMEASE PROTEIN YDCV"/>
    <property type="match status" value="1"/>
</dbReference>
<feature type="transmembrane region" description="Helical" evidence="8">
    <location>
        <begin position="231"/>
        <end position="253"/>
    </location>
</feature>
<dbReference type="CDD" id="cd06261">
    <property type="entry name" value="TM_PBP2"/>
    <property type="match status" value="1"/>
</dbReference>
<keyword evidence="4" id="KW-0997">Cell inner membrane</keyword>
<keyword evidence="2 8" id="KW-0813">Transport</keyword>
<dbReference type="EMBL" id="JACHJQ010000004">
    <property type="protein sequence ID" value="MBB4907688.1"/>
    <property type="molecule type" value="Genomic_DNA"/>
</dbReference>
<feature type="transmembrane region" description="Helical" evidence="8">
    <location>
        <begin position="157"/>
        <end position="179"/>
    </location>
</feature>